<dbReference type="InterPro" id="IPR027267">
    <property type="entry name" value="AH/BAR_dom_sf"/>
</dbReference>
<dbReference type="SUPFAM" id="SSF103657">
    <property type="entry name" value="BAR/IMD domain-like"/>
    <property type="match status" value="1"/>
</dbReference>
<dbReference type="Ensembl" id="ENSAMXT00005040898.1">
    <property type="protein sequence ID" value="ENSAMXP00005037537.1"/>
    <property type="gene ID" value="ENSAMXG00005017828.1"/>
</dbReference>
<organism evidence="3 4">
    <name type="scientific">Astyanax mexicanus</name>
    <name type="common">Blind cave fish</name>
    <name type="synonym">Astyanax fasciatus mexicanus</name>
    <dbReference type="NCBI Taxonomy" id="7994"/>
    <lineage>
        <taxon>Eukaryota</taxon>
        <taxon>Metazoa</taxon>
        <taxon>Chordata</taxon>
        <taxon>Craniata</taxon>
        <taxon>Vertebrata</taxon>
        <taxon>Euteleostomi</taxon>
        <taxon>Actinopterygii</taxon>
        <taxon>Neopterygii</taxon>
        <taxon>Teleostei</taxon>
        <taxon>Ostariophysi</taxon>
        <taxon>Characiformes</taxon>
        <taxon>Characoidei</taxon>
        <taxon>Acestrorhamphidae</taxon>
        <taxon>Acestrorhamphinae</taxon>
        <taxon>Astyanax</taxon>
    </lineage>
</organism>
<dbReference type="Gene3D" id="1.20.1270.60">
    <property type="entry name" value="Arfaptin homology (AH) domain/BAR domain"/>
    <property type="match status" value="1"/>
</dbReference>
<proteinExistence type="predicted"/>
<protein>
    <submittedName>
        <fullName evidence="3">Uncharacterized protein</fullName>
    </submittedName>
</protein>
<dbReference type="AlphaFoldDB" id="A0A8B9RER8"/>
<feature type="chain" id="PRO_5034035419" evidence="2">
    <location>
        <begin position="26"/>
        <end position="309"/>
    </location>
</feature>
<dbReference type="PANTHER" id="PTHR14166">
    <property type="entry name" value="SLIT-ROBO RHO GTPASE ACTIVATING PROTEIN"/>
    <property type="match status" value="1"/>
</dbReference>
<accession>A0A8B9RER8</accession>
<reference evidence="3" key="1">
    <citation type="submission" date="2025-08" db="UniProtKB">
        <authorList>
            <consortium name="Ensembl"/>
        </authorList>
    </citation>
    <scope>IDENTIFICATION</scope>
</reference>
<evidence type="ECO:0000256" key="2">
    <source>
        <dbReference type="SAM" id="SignalP"/>
    </source>
</evidence>
<dbReference type="InterPro" id="IPR051627">
    <property type="entry name" value="SLIT-ROBO_RhoGAP"/>
</dbReference>
<sequence length="309" mass="35890">MGNFLLLAHQLHELIVCLLLNICRFHPLTGVMKTYHMYHTESISAESKLKEFEKQEERQIGRSGEPVFSMRMEEKHQRRSSVKKIEKMKEKRQAKYSENKLKSIKARNEYLLTLEATNSSVFKYYIHDLPDLIDICTMHASLKEMDQCDLPSVTTNHKMAVYSRRLPDVPSRSKKERVNDALFSDLLLFFPLLSQVCQITAQPPVQAELVLRFQQLQSRLTTLKIENEEIKKTSEATLTTIQDMVTIEDYDVSECFHHSRSTESVKSTVSETYLSKPSIAKRRANQQETEQFYFMVKTRSPSADITPCL</sequence>
<feature type="signal peptide" evidence="2">
    <location>
        <begin position="1"/>
        <end position="25"/>
    </location>
</feature>
<name>A0A8B9RER8_ASTMX</name>
<keyword evidence="1" id="KW-0175">Coiled coil</keyword>
<evidence type="ECO:0000256" key="1">
    <source>
        <dbReference type="ARBA" id="ARBA00023054"/>
    </source>
</evidence>
<evidence type="ECO:0000313" key="3">
    <source>
        <dbReference type="Ensembl" id="ENSAMXP00005037537.1"/>
    </source>
</evidence>
<evidence type="ECO:0000313" key="4">
    <source>
        <dbReference type="Proteomes" id="UP000694621"/>
    </source>
</evidence>
<keyword evidence="2" id="KW-0732">Signal</keyword>
<dbReference type="Proteomes" id="UP000694621">
    <property type="component" value="Unplaced"/>
</dbReference>